<feature type="region of interest" description="Disordered" evidence="1">
    <location>
        <begin position="178"/>
        <end position="208"/>
    </location>
</feature>
<dbReference type="EMBL" id="KZ671523">
    <property type="protein sequence ID" value="PPR81064.1"/>
    <property type="molecule type" value="Genomic_DNA"/>
</dbReference>
<dbReference type="Proteomes" id="UP000239757">
    <property type="component" value="Unassembled WGS sequence"/>
</dbReference>
<accession>A0A2P5SAM8</accession>
<evidence type="ECO:0000313" key="2">
    <source>
        <dbReference type="EMBL" id="PPR81064.1"/>
    </source>
</evidence>
<evidence type="ECO:0008006" key="4">
    <source>
        <dbReference type="Google" id="ProtNLM"/>
    </source>
</evidence>
<protein>
    <recommendedName>
        <fullName evidence="4">Retrotransposon gag domain-containing protein</fullName>
    </recommendedName>
</protein>
<sequence length="223" mass="25067">MTKSYAKVHNNLVSEPAIMGDEKTLTAKLEAFMEQMATRAVVEARKELHIFNTERLNCGLIKSKKRRQILIEDTSECCHVRFGPPMSNNPVRELANLRQIGTVEEYQHQFQSLLTKTTNLKPRQQVNLFATRLVEEIRIDIEMQQLGNLGIVMNMARALEPKQKVSSKMLSQTNLNWSASQNTGSNSIIPSTKSFAKGGGQATKPMGNNGKICFSTPFIKRLT</sequence>
<evidence type="ECO:0000313" key="3">
    <source>
        <dbReference type="Proteomes" id="UP000239757"/>
    </source>
</evidence>
<proteinExistence type="predicted"/>
<organism evidence="2 3">
    <name type="scientific">Gossypium barbadense</name>
    <name type="common">Sea Island cotton</name>
    <name type="synonym">Hibiscus barbadensis</name>
    <dbReference type="NCBI Taxonomy" id="3634"/>
    <lineage>
        <taxon>Eukaryota</taxon>
        <taxon>Viridiplantae</taxon>
        <taxon>Streptophyta</taxon>
        <taxon>Embryophyta</taxon>
        <taxon>Tracheophyta</taxon>
        <taxon>Spermatophyta</taxon>
        <taxon>Magnoliopsida</taxon>
        <taxon>eudicotyledons</taxon>
        <taxon>Gunneridae</taxon>
        <taxon>Pentapetalae</taxon>
        <taxon>rosids</taxon>
        <taxon>malvids</taxon>
        <taxon>Malvales</taxon>
        <taxon>Malvaceae</taxon>
        <taxon>Malvoideae</taxon>
        <taxon>Gossypium</taxon>
    </lineage>
</organism>
<name>A0A2P5SAM8_GOSBA</name>
<feature type="compositionally biased region" description="Polar residues" evidence="1">
    <location>
        <begin position="178"/>
        <end position="194"/>
    </location>
</feature>
<evidence type="ECO:0000256" key="1">
    <source>
        <dbReference type="SAM" id="MobiDB-lite"/>
    </source>
</evidence>
<dbReference type="OrthoDB" id="1749531at2759"/>
<reference evidence="2 3" key="1">
    <citation type="submission" date="2015-01" db="EMBL/GenBank/DDBJ databases">
        <title>Genome of allotetraploid Gossypium barbadense reveals genomic plasticity and fiber elongation in cotton evolution.</title>
        <authorList>
            <person name="Chen X."/>
            <person name="Liu X."/>
            <person name="Zhao B."/>
            <person name="Zheng H."/>
            <person name="Hu Y."/>
            <person name="Lu G."/>
            <person name="Yang C."/>
            <person name="Chen J."/>
            <person name="Shan C."/>
            <person name="Zhang L."/>
            <person name="Zhou Y."/>
            <person name="Wang L."/>
            <person name="Guo W."/>
            <person name="Bai Y."/>
            <person name="Ruan J."/>
            <person name="Shangguan X."/>
            <person name="Mao Y."/>
            <person name="Jiang J."/>
            <person name="Zhu Y."/>
            <person name="Lei J."/>
            <person name="Kang H."/>
            <person name="Chen S."/>
            <person name="He X."/>
            <person name="Wang R."/>
            <person name="Wang Y."/>
            <person name="Chen J."/>
            <person name="Wang L."/>
            <person name="Yu S."/>
            <person name="Wang B."/>
            <person name="Wei J."/>
            <person name="Song S."/>
            <person name="Lu X."/>
            <person name="Gao Z."/>
            <person name="Gu W."/>
            <person name="Deng X."/>
            <person name="Ma D."/>
            <person name="Wang S."/>
            <person name="Liang W."/>
            <person name="Fang L."/>
            <person name="Cai C."/>
            <person name="Zhu X."/>
            <person name="Zhou B."/>
            <person name="Zhang Y."/>
            <person name="Chen Z."/>
            <person name="Xu S."/>
            <person name="Zhu R."/>
            <person name="Wang S."/>
            <person name="Zhang T."/>
            <person name="Zhao G."/>
        </authorList>
    </citation>
    <scope>NUCLEOTIDE SEQUENCE [LARGE SCALE GENOMIC DNA]</scope>
    <source>
        <strain evidence="3">cv. Xinhai21</strain>
        <tissue evidence="2">Leaf</tissue>
    </source>
</reference>
<gene>
    <name evidence="2" type="ORF">GOBAR_AA39648</name>
</gene>
<dbReference type="AlphaFoldDB" id="A0A2P5SAM8"/>